<dbReference type="AlphaFoldDB" id="A0A150GSY7"/>
<organism evidence="2 3">
    <name type="scientific">Gonium pectorale</name>
    <name type="common">Green alga</name>
    <dbReference type="NCBI Taxonomy" id="33097"/>
    <lineage>
        <taxon>Eukaryota</taxon>
        <taxon>Viridiplantae</taxon>
        <taxon>Chlorophyta</taxon>
        <taxon>core chlorophytes</taxon>
        <taxon>Chlorophyceae</taxon>
        <taxon>CS clade</taxon>
        <taxon>Chlamydomonadales</taxon>
        <taxon>Volvocaceae</taxon>
        <taxon>Gonium</taxon>
    </lineage>
</organism>
<dbReference type="STRING" id="33097.A0A150GSY7"/>
<comment type="caution">
    <text evidence="2">The sequence shown here is derived from an EMBL/GenBank/DDBJ whole genome shotgun (WGS) entry which is preliminary data.</text>
</comment>
<gene>
    <name evidence="2" type="ORF">GPECTOR_8g215</name>
</gene>
<evidence type="ECO:0000313" key="3">
    <source>
        <dbReference type="Proteomes" id="UP000075714"/>
    </source>
</evidence>
<protein>
    <submittedName>
        <fullName evidence="2">Uncharacterized protein</fullName>
    </submittedName>
</protein>
<reference evidence="3" key="1">
    <citation type="journal article" date="2016" name="Nat. Commun.">
        <title>The Gonium pectorale genome demonstrates co-option of cell cycle regulation during the evolution of multicellularity.</title>
        <authorList>
            <person name="Hanschen E.R."/>
            <person name="Marriage T.N."/>
            <person name="Ferris P.J."/>
            <person name="Hamaji T."/>
            <person name="Toyoda A."/>
            <person name="Fujiyama A."/>
            <person name="Neme R."/>
            <person name="Noguchi H."/>
            <person name="Minakuchi Y."/>
            <person name="Suzuki M."/>
            <person name="Kawai-Toyooka H."/>
            <person name="Smith D.R."/>
            <person name="Sparks H."/>
            <person name="Anderson J."/>
            <person name="Bakaric R."/>
            <person name="Luria V."/>
            <person name="Karger A."/>
            <person name="Kirschner M.W."/>
            <person name="Durand P.M."/>
            <person name="Michod R.E."/>
            <person name="Nozaki H."/>
            <person name="Olson B.J."/>
        </authorList>
    </citation>
    <scope>NUCLEOTIDE SEQUENCE [LARGE SCALE GENOMIC DNA]</scope>
    <source>
        <strain evidence="3">NIES-2863</strain>
    </source>
</reference>
<dbReference type="OrthoDB" id="5593235at2759"/>
<dbReference type="Proteomes" id="UP000075714">
    <property type="component" value="Unassembled WGS sequence"/>
</dbReference>
<evidence type="ECO:0000313" key="2">
    <source>
        <dbReference type="EMBL" id="KXZ52832.1"/>
    </source>
</evidence>
<proteinExistence type="predicted"/>
<feature type="region of interest" description="Disordered" evidence="1">
    <location>
        <begin position="38"/>
        <end position="166"/>
    </location>
</feature>
<sequence length="536" mass="59089">MAHPPWSSRSAARPVLWADSLAGAARHNKESDETIAVVSKLSADSRRGAPSASHATGGGRKVEPGSGQHAGKKAQAPQDSTQQQQQTQQQAKLQAKQQQRQAPQQVQLQKPAAATATGAKPAEKVTAAAKAAAPQLKDQQQQPRQKEQQQQQRLKAGNGAAETVQTAHKVAIQEPKGSAGVAKKLVGAASSARDLSEKPGFPPFAKPVVPYTDRVANPPSIVGVVFYGRRDRVRILDCYLQRNLVRSGGLLSEVVFVTATWQPQDVTFLEKLIQIRAPDYKKLVPQRLDKGYTGHYAWMDPAQLYVKIDDDVVYIGDDAIDHMLAAHMLNRYHLISANVINHQPLELPHSQKSAHWTYEQAVPDDKSSWRLQMRAPATAPGAAAGHPAPVPFRDNGWETWGDWRKAANVHYSFLANQAAGRLSVYEFPHEQLWDFNKHFGYTRWRINMIMFQGATIDVHVYNMSSTTGTYPGDDEDFITRILPQQLNKTSAAVSRALAVHFSFYMQRAGLENSTDLLDRYALLAENTCGRLVPAGV</sequence>
<dbReference type="EMBL" id="LSYV01000009">
    <property type="protein sequence ID" value="KXZ52832.1"/>
    <property type="molecule type" value="Genomic_DNA"/>
</dbReference>
<accession>A0A150GSY7</accession>
<name>A0A150GSY7_GONPE</name>
<keyword evidence="3" id="KW-1185">Reference proteome</keyword>
<evidence type="ECO:0000256" key="1">
    <source>
        <dbReference type="SAM" id="MobiDB-lite"/>
    </source>
</evidence>
<feature type="compositionally biased region" description="Low complexity" evidence="1">
    <location>
        <begin position="74"/>
        <end position="156"/>
    </location>
</feature>